<accession>A0AAE0XTA0</accession>
<evidence type="ECO:0000313" key="1">
    <source>
        <dbReference type="EMBL" id="KAK3711020.1"/>
    </source>
</evidence>
<proteinExistence type="predicted"/>
<evidence type="ECO:0000313" key="2">
    <source>
        <dbReference type="Proteomes" id="UP001283361"/>
    </source>
</evidence>
<reference evidence="1" key="1">
    <citation type="journal article" date="2023" name="G3 (Bethesda)">
        <title>A reference genome for the long-term kleptoplast-retaining sea slug Elysia crispata morphotype clarki.</title>
        <authorList>
            <person name="Eastman K.E."/>
            <person name="Pendleton A.L."/>
            <person name="Shaikh M.A."/>
            <person name="Suttiyut T."/>
            <person name="Ogas R."/>
            <person name="Tomko P."/>
            <person name="Gavelis G."/>
            <person name="Widhalm J.R."/>
            <person name="Wisecaver J.H."/>
        </authorList>
    </citation>
    <scope>NUCLEOTIDE SEQUENCE</scope>
    <source>
        <strain evidence="1">ECLA1</strain>
    </source>
</reference>
<dbReference type="EMBL" id="JAWDGP010007625">
    <property type="protein sequence ID" value="KAK3711020.1"/>
    <property type="molecule type" value="Genomic_DNA"/>
</dbReference>
<dbReference type="AlphaFoldDB" id="A0AAE0XTA0"/>
<comment type="caution">
    <text evidence="1">The sequence shown here is derived from an EMBL/GenBank/DDBJ whole genome shotgun (WGS) entry which is preliminary data.</text>
</comment>
<gene>
    <name evidence="1" type="ORF">RRG08_009609</name>
</gene>
<organism evidence="1 2">
    <name type="scientific">Elysia crispata</name>
    <name type="common">lettuce slug</name>
    <dbReference type="NCBI Taxonomy" id="231223"/>
    <lineage>
        <taxon>Eukaryota</taxon>
        <taxon>Metazoa</taxon>
        <taxon>Spiralia</taxon>
        <taxon>Lophotrochozoa</taxon>
        <taxon>Mollusca</taxon>
        <taxon>Gastropoda</taxon>
        <taxon>Heterobranchia</taxon>
        <taxon>Euthyneura</taxon>
        <taxon>Panpulmonata</taxon>
        <taxon>Sacoglossa</taxon>
        <taxon>Placobranchoidea</taxon>
        <taxon>Plakobranchidae</taxon>
        <taxon>Elysia</taxon>
    </lineage>
</organism>
<name>A0AAE0XTA0_9GAST</name>
<keyword evidence="2" id="KW-1185">Reference proteome</keyword>
<dbReference type="Proteomes" id="UP001283361">
    <property type="component" value="Unassembled WGS sequence"/>
</dbReference>
<sequence length="96" mass="11116">MRKSYEPNPHHSTFQLHFYFYPDRLESGAVVMFDALRLVSHPSSPALDLVTMVAVDTAMPNDSFEVEDMMEIHLIALLPWALSILRSKRKSYYRVS</sequence>
<protein>
    <submittedName>
        <fullName evidence="1">Uncharacterized protein</fullName>
    </submittedName>
</protein>